<proteinExistence type="predicted"/>
<organism evidence="6 7">
    <name type="scientific">Fibrella aestuarina BUZ 2</name>
    <dbReference type="NCBI Taxonomy" id="1166018"/>
    <lineage>
        <taxon>Bacteria</taxon>
        <taxon>Pseudomonadati</taxon>
        <taxon>Bacteroidota</taxon>
        <taxon>Cytophagia</taxon>
        <taxon>Cytophagales</taxon>
        <taxon>Spirosomataceae</taxon>
        <taxon>Fibrella</taxon>
    </lineage>
</organism>
<dbReference type="GO" id="GO:0015074">
    <property type="term" value="P:DNA integration"/>
    <property type="evidence" value="ECO:0007669"/>
    <property type="project" value="UniProtKB-KW"/>
</dbReference>
<keyword evidence="2 4" id="KW-0238">DNA-binding</keyword>
<evidence type="ECO:0000256" key="4">
    <source>
        <dbReference type="PROSITE-ProRule" id="PRU01248"/>
    </source>
</evidence>
<dbReference type="GO" id="GO:0006310">
    <property type="term" value="P:DNA recombination"/>
    <property type="evidence" value="ECO:0007669"/>
    <property type="project" value="UniProtKB-KW"/>
</dbReference>
<keyword evidence="7" id="KW-1185">Reference proteome</keyword>
<gene>
    <name evidence="6" type="ORF">FAES_3619</name>
</gene>
<dbReference type="eggNOG" id="COG4974">
    <property type="taxonomic scope" value="Bacteria"/>
</dbReference>
<protein>
    <submittedName>
        <fullName evidence="6">Tyrosine type site-specific recombinase</fullName>
    </submittedName>
</protein>
<evidence type="ECO:0000256" key="2">
    <source>
        <dbReference type="ARBA" id="ARBA00023125"/>
    </source>
</evidence>
<dbReference type="HOGENOM" id="CLU_599561_0_0_10"/>
<keyword evidence="3" id="KW-0233">DNA recombination</keyword>
<dbReference type="AlphaFoldDB" id="I0KBX3"/>
<feature type="domain" description="Core-binding (CB)" evidence="5">
    <location>
        <begin position="103"/>
        <end position="195"/>
    </location>
</feature>
<dbReference type="EMBL" id="HE796683">
    <property type="protein sequence ID" value="CCH01626.1"/>
    <property type="molecule type" value="Genomic_DNA"/>
</dbReference>
<dbReference type="InterPro" id="IPR011010">
    <property type="entry name" value="DNA_brk_join_enz"/>
</dbReference>
<dbReference type="SUPFAM" id="SSF56349">
    <property type="entry name" value="DNA breaking-rejoining enzymes"/>
    <property type="match status" value="1"/>
</dbReference>
<dbReference type="Pfam" id="PF17293">
    <property type="entry name" value="Arm-DNA-bind_5"/>
    <property type="match status" value="1"/>
</dbReference>
<dbReference type="PROSITE" id="PS51900">
    <property type="entry name" value="CB"/>
    <property type="match status" value="1"/>
</dbReference>
<dbReference type="InterPro" id="IPR013762">
    <property type="entry name" value="Integrase-like_cat_sf"/>
</dbReference>
<evidence type="ECO:0000313" key="6">
    <source>
        <dbReference type="EMBL" id="CCH01626.1"/>
    </source>
</evidence>
<dbReference type="InterPro" id="IPR035386">
    <property type="entry name" value="Arm-DNA-bind_5"/>
</dbReference>
<evidence type="ECO:0000259" key="5">
    <source>
        <dbReference type="PROSITE" id="PS51900"/>
    </source>
</evidence>
<dbReference type="KEGG" id="fae:FAES_3619"/>
<dbReference type="Gene3D" id="1.10.443.10">
    <property type="entry name" value="Intergrase catalytic core"/>
    <property type="match status" value="1"/>
</dbReference>
<dbReference type="Proteomes" id="UP000011058">
    <property type="component" value="Chromosome"/>
</dbReference>
<reference evidence="6 7" key="1">
    <citation type="journal article" date="2012" name="J. Bacteriol.">
        <title>Genome Sequence of Fibrella aestuarina BUZ 2T, a Filamentous Marine Bacterium.</title>
        <authorList>
            <person name="Filippini M."/>
            <person name="Qi W."/>
            <person name="Blom J."/>
            <person name="Goesmann A."/>
            <person name="Smits T.H."/>
            <person name="Bagheri H.C."/>
        </authorList>
    </citation>
    <scope>NUCLEOTIDE SEQUENCE [LARGE SCALE GENOMIC DNA]</scope>
    <source>
        <strain evidence="7">BUZ 2T</strain>
    </source>
</reference>
<evidence type="ECO:0000313" key="7">
    <source>
        <dbReference type="Proteomes" id="UP000011058"/>
    </source>
</evidence>
<sequence length="456" mass="52554">MNVRFLFRPSSSHPTRGTIQCRITVAGKRATPFATGVGLSRSDWNARLQQLKGRSERAQIDNTRLERIRGKLMNIFNYYDTHNMQVSAELIKEVYAGKRSVQYSLTQIVQMFLDSEQGRVGDGDKQISQETFNGKKNRLSHLTNWLKAHGRQHLLGAELKKGHVIEWVNDMQGSYKHNYIAKHIDLLHEVLDWAVLHEHIGANKLGDFRYSREKPERPEYLSTEEIERLEKLTFPRSLSLAYSGRLEKVRDMLMMMCAVGMHYSDYAKLSSSDLRTYPEGKYIVVLRKKTKKEAIIPLSPLAQRIIDIYGSLEALPRPGNAQSNKLLKMIVACAKIDKPKICTKYGRRSFTDFYLNEMGWPMEKLLKMLGLTSSQYIAHYGQIDHRSLRLEDRSQKELTEREQLEVFEGAIGGRFRLKAGQGNALEDEIAGVDWKYLHVQSRQYGNFHVSLCELIK</sequence>
<dbReference type="OrthoDB" id="937349at2"/>
<dbReference type="GO" id="GO:0003677">
    <property type="term" value="F:DNA binding"/>
    <property type="evidence" value="ECO:0007669"/>
    <property type="project" value="UniProtKB-UniRule"/>
</dbReference>
<evidence type="ECO:0000256" key="3">
    <source>
        <dbReference type="ARBA" id="ARBA00023172"/>
    </source>
</evidence>
<name>I0KBX3_9BACT</name>
<accession>I0KBX3</accession>
<dbReference type="InterPro" id="IPR044068">
    <property type="entry name" value="CB"/>
</dbReference>
<dbReference type="Gene3D" id="1.10.150.130">
    <property type="match status" value="1"/>
</dbReference>
<evidence type="ECO:0000256" key="1">
    <source>
        <dbReference type="ARBA" id="ARBA00022908"/>
    </source>
</evidence>
<dbReference type="STRING" id="1166018.FAES_3619"/>
<keyword evidence="1" id="KW-0229">DNA integration</keyword>
<dbReference type="RefSeq" id="WP_015332725.1">
    <property type="nucleotide sequence ID" value="NC_020054.1"/>
</dbReference>
<dbReference type="InterPro" id="IPR010998">
    <property type="entry name" value="Integrase_recombinase_N"/>
</dbReference>